<organism evidence="1">
    <name type="scientific">marine metagenome</name>
    <dbReference type="NCBI Taxonomy" id="408172"/>
    <lineage>
        <taxon>unclassified sequences</taxon>
        <taxon>metagenomes</taxon>
        <taxon>ecological metagenomes</taxon>
    </lineage>
</organism>
<evidence type="ECO:0000313" key="1">
    <source>
        <dbReference type="EMBL" id="SVA87718.1"/>
    </source>
</evidence>
<accession>A0A381ZEH9</accession>
<dbReference type="AlphaFoldDB" id="A0A381ZEH9"/>
<sequence length="250" mass="29240">MIINFNTINSQEFKPFKSGEWLKYRISYSGWLKAGEATMVLTNDTLDNKEFYHVVAIGKTVGPINWFFKVNDRYESYFDKKDTSPYKFIRSINEGGYTKNLSIYFDHNLEKAIIHNIKTNKKTEKHISANSHDLISIIYYLRRNFNFRDIDSNNEITINTFFDYQNNKMKMKYLLTEVINTTFGKIKCLKIKPSVQSGRIFKKKESLTVWVTADKNRVPIRVKADLAVGSIRVDLEAFSGLNNSFEIQFL</sequence>
<dbReference type="InterPro" id="IPR021457">
    <property type="entry name" value="DUF3108"/>
</dbReference>
<dbReference type="EMBL" id="UINC01021028">
    <property type="protein sequence ID" value="SVA87718.1"/>
    <property type="molecule type" value="Genomic_DNA"/>
</dbReference>
<dbReference type="Pfam" id="PF11306">
    <property type="entry name" value="DUF3108"/>
    <property type="match status" value="1"/>
</dbReference>
<evidence type="ECO:0008006" key="2">
    <source>
        <dbReference type="Google" id="ProtNLM"/>
    </source>
</evidence>
<name>A0A381ZEH9_9ZZZZ</name>
<proteinExistence type="predicted"/>
<gene>
    <name evidence="1" type="ORF">METZ01_LOCUS140572</name>
</gene>
<protein>
    <recommendedName>
        <fullName evidence="2">DUF3108 domain-containing protein</fullName>
    </recommendedName>
</protein>
<reference evidence="1" key="1">
    <citation type="submission" date="2018-05" db="EMBL/GenBank/DDBJ databases">
        <authorList>
            <person name="Lanie J.A."/>
            <person name="Ng W.-L."/>
            <person name="Kazmierczak K.M."/>
            <person name="Andrzejewski T.M."/>
            <person name="Davidsen T.M."/>
            <person name="Wayne K.J."/>
            <person name="Tettelin H."/>
            <person name="Glass J.I."/>
            <person name="Rusch D."/>
            <person name="Podicherti R."/>
            <person name="Tsui H.-C.T."/>
            <person name="Winkler M.E."/>
        </authorList>
    </citation>
    <scope>NUCLEOTIDE SEQUENCE</scope>
</reference>